<dbReference type="InParanoid" id="A0A1Y2M7T7"/>
<evidence type="ECO:0000256" key="2">
    <source>
        <dbReference type="SAM" id="MobiDB-lite"/>
    </source>
</evidence>
<feature type="coiled-coil region" evidence="1">
    <location>
        <begin position="90"/>
        <end position="120"/>
    </location>
</feature>
<feature type="region of interest" description="Disordered" evidence="2">
    <location>
        <begin position="514"/>
        <end position="549"/>
    </location>
</feature>
<feature type="compositionally biased region" description="Polar residues" evidence="2">
    <location>
        <begin position="1"/>
        <end position="10"/>
    </location>
</feature>
<evidence type="ECO:0000313" key="3">
    <source>
        <dbReference type="EMBL" id="OSS52101.1"/>
    </source>
</evidence>
<feature type="region of interest" description="Disordered" evidence="2">
    <location>
        <begin position="182"/>
        <end position="218"/>
    </location>
</feature>
<feature type="compositionally biased region" description="Basic and acidic residues" evidence="2">
    <location>
        <begin position="537"/>
        <end position="547"/>
    </location>
</feature>
<dbReference type="STRING" id="105696.A0A1Y2M7T7"/>
<dbReference type="EMBL" id="KZ107840">
    <property type="protein sequence ID" value="OSS52101.1"/>
    <property type="molecule type" value="Genomic_DNA"/>
</dbReference>
<accession>A0A1Y2M7T7</accession>
<evidence type="ECO:0000256" key="1">
    <source>
        <dbReference type="SAM" id="Coils"/>
    </source>
</evidence>
<evidence type="ECO:0000313" key="4">
    <source>
        <dbReference type="Proteomes" id="UP000193240"/>
    </source>
</evidence>
<organism evidence="3 4">
    <name type="scientific">Epicoccum nigrum</name>
    <name type="common">Soil fungus</name>
    <name type="synonym">Epicoccum purpurascens</name>
    <dbReference type="NCBI Taxonomy" id="105696"/>
    <lineage>
        <taxon>Eukaryota</taxon>
        <taxon>Fungi</taxon>
        <taxon>Dikarya</taxon>
        <taxon>Ascomycota</taxon>
        <taxon>Pezizomycotina</taxon>
        <taxon>Dothideomycetes</taxon>
        <taxon>Pleosporomycetidae</taxon>
        <taxon>Pleosporales</taxon>
        <taxon>Pleosporineae</taxon>
        <taxon>Didymellaceae</taxon>
        <taxon>Epicoccum</taxon>
    </lineage>
</organism>
<sequence length="576" mass="65770">MFLSNTQPSLHRSGRLASNDEAHLPRGECGFIQPESDSSGIPRQRCSCRSFYPDSNVRSRCGCGHQAWHHETQPLSVVSVDQFLQVVEQMKVLRHEVRRHESVEEELRRELLRERAAREEHFRTYKALEARLYDNMRLLKITMDDRVEAVVDKTSAFGDQIKAVQERLTMVDEVTMDLENRVDRVEHINGRPRDDTPVDSTPKPRLSSPTKSPSPPIPLLMQPQHMLGQLPIRTDKKYPLTWNVRVIFVLSKTQRFAFDPDSNAYRRCASRKLQQNVDFIGQDSSYLTSRVEDKFRGVLRGRAWMPLVGHRPPDEPFGRMALTMLPPDLIHHNLWDHPFIEDHCIAHDKMQGDVLYIALQHEDVTWNEIRFLPPVLGADEACWAHDDELDGTAKYKSLDSEIMYDCQDPPPTYSSRTHSVADRAPSKLDVLADSAAMLSPIERARSQTSVHSSQISVHSSTLRPSLERIPTASSSHSTPRFSSEHSSLHSFDTEMADDEHLDKKPKLRTRDSALHFPSASHAQQPLYVSGRSKRKMPSKEKGSKEPLHFSVTNVAKWRPSLLHTHSSKGKEIAHSQ</sequence>
<reference evidence="3 4" key="1">
    <citation type="journal article" date="2017" name="Genome Announc.">
        <title>Genome sequence of the saprophytic ascomycete Epicoccum nigrum ICMP 19927 strain isolated from New Zealand.</title>
        <authorList>
            <person name="Fokin M."/>
            <person name="Fleetwood D."/>
            <person name="Weir B.S."/>
            <person name="Villas-Boas S.G."/>
        </authorList>
    </citation>
    <scope>NUCLEOTIDE SEQUENCE [LARGE SCALE GENOMIC DNA]</scope>
    <source>
        <strain evidence="3 4">ICMP 19927</strain>
    </source>
</reference>
<dbReference type="AlphaFoldDB" id="A0A1Y2M7T7"/>
<gene>
    <name evidence="3" type="ORF">B5807_03523</name>
</gene>
<feature type="region of interest" description="Disordered" evidence="2">
    <location>
        <begin position="1"/>
        <end position="21"/>
    </location>
</feature>
<protein>
    <submittedName>
        <fullName evidence="3">Uncharacterized protein</fullName>
    </submittedName>
</protein>
<feature type="compositionally biased region" description="Polar residues" evidence="2">
    <location>
        <begin position="471"/>
        <end position="481"/>
    </location>
</feature>
<feature type="region of interest" description="Disordered" evidence="2">
    <location>
        <begin position="444"/>
        <end position="489"/>
    </location>
</feature>
<dbReference type="Proteomes" id="UP000193240">
    <property type="component" value="Unassembled WGS sequence"/>
</dbReference>
<feature type="compositionally biased region" description="Low complexity" evidence="2">
    <location>
        <begin position="446"/>
        <end position="461"/>
    </location>
</feature>
<name>A0A1Y2M7T7_EPING</name>
<dbReference type="OMA" id="RCACVGF"/>
<feature type="compositionally biased region" description="Basic and acidic residues" evidence="2">
    <location>
        <begin position="182"/>
        <end position="196"/>
    </location>
</feature>
<feature type="compositionally biased region" description="Low complexity" evidence="2">
    <location>
        <begin position="200"/>
        <end position="211"/>
    </location>
</feature>
<proteinExistence type="predicted"/>
<keyword evidence="4" id="KW-1185">Reference proteome</keyword>
<keyword evidence="1" id="KW-0175">Coiled coil</keyword>